<dbReference type="EMBL" id="CAICTM010001395">
    <property type="protein sequence ID" value="CAB9523266.1"/>
    <property type="molecule type" value="Genomic_DNA"/>
</dbReference>
<comment type="caution">
    <text evidence="1">The sequence shown here is derived from an EMBL/GenBank/DDBJ whole genome shotgun (WGS) entry which is preliminary data.</text>
</comment>
<organism evidence="1 2">
    <name type="scientific">Seminavis robusta</name>
    <dbReference type="NCBI Taxonomy" id="568900"/>
    <lineage>
        <taxon>Eukaryota</taxon>
        <taxon>Sar</taxon>
        <taxon>Stramenopiles</taxon>
        <taxon>Ochrophyta</taxon>
        <taxon>Bacillariophyta</taxon>
        <taxon>Bacillariophyceae</taxon>
        <taxon>Bacillariophycidae</taxon>
        <taxon>Naviculales</taxon>
        <taxon>Naviculaceae</taxon>
        <taxon>Seminavis</taxon>
    </lineage>
</organism>
<sequence>MDSPVDKPETLLNNKDAGIGLRRNKAYRLKDSIRLFLQQKDASIGKSATTSNNDGTTEDINAYSKEMGTAMKPIDLVSPSSSTSTRYIPASTEHDTMCTTTTANFSIPVVCPTCSEVVTPWASSQNTTPSDFCA</sequence>
<accession>A0A9N8EL70</accession>
<protein>
    <submittedName>
        <fullName evidence="1">Uncharacterized protein</fullName>
    </submittedName>
</protein>
<proteinExistence type="predicted"/>
<reference evidence="1" key="1">
    <citation type="submission" date="2020-06" db="EMBL/GenBank/DDBJ databases">
        <authorList>
            <consortium name="Plant Systems Biology data submission"/>
        </authorList>
    </citation>
    <scope>NUCLEOTIDE SEQUENCE</scope>
    <source>
        <strain evidence="1">D6</strain>
    </source>
</reference>
<dbReference type="AlphaFoldDB" id="A0A9N8EL70"/>
<keyword evidence="2" id="KW-1185">Reference proteome</keyword>
<evidence type="ECO:0000313" key="2">
    <source>
        <dbReference type="Proteomes" id="UP001153069"/>
    </source>
</evidence>
<dbReference type="Proteomes" id="UP001153069">
    <property type="component" value="Unassembled WGS sequence"/>
</dbReference>
<gene>
    <name evidence="1" type="ORF">SEMRO_1397_G269150.1</name>
</gene>
<evidence type="ECO:0000313" key="1">
    <source>
        <dbReference type="EMBL" id="CAB9523266.1"/>
    </source>
</evidence>
<name>A0A9N8EL70_9STRA</name>